<dbReference type="EMBL" id="JARKIB010000299">
    <property type="protein sequence ID" value="KAJ7715985.1"/>
    <property type="molecule type" value="Genomic_DNA"/>
</dbReference>
<sequence>MRTVGIQLAVANEFNVGPAGSIQSNLVQFSFRLPTVASIATGPVEDPPGVFAEARGVGGALEDEVARTKSGSPDYNGGGRRLKGAPCDSGVFVMERLRNGREKRAHVGVAREVVSQEWRWKEKVRSLRPSPRSRKKPFLHARPHPPNPTPAPPSSSSRLASPQAPPPCQHLRFRGYLVGVRNGRGEEDTRRGARRALRAEPLALSAGRWERGVGVLVDRGVGVRVGVSEALCSGSACPYGNGKQARTRRYISDRPPGDTGARFGGSEWRHKYTDEEAYARRDKLHDSDREILLLFAPHAGAVPAEEAQYREDHQKPIGSKTWSSTRGFGIKTFGLVVVGGSKETSGAVRRDLALMRLVFQLGKIQIVGRLVGEQHSCIDVVVLQQDYQGRVRSRAKNWKVENRFLGHRATRRSLLKNHPKRKLRCKVGVGNIGPVLTVRTPCREQIPRRRNFTYQAQSQESQGLVAVVFLRRYLVDKRGSADLEYQLDVGKFRGKRNSNG</sequence>
<keyword evidence="3" id="KW-1185">Reference proteome</keyword>
<evidence type="ECO:0000256" key="1">
    <source>
        <dbReference type="SAM" id="MobiDB-lite"/>
    </source>
</evidence>
<dbReference type="Proteomes" id="UP001215598">
    <property type="component" value="Unassembled WGS sequence"/>
</dbReference>
<evidence type="ECO:0000313" key="3">
    <source>
        <dbReference type="Proteomes" id="UP001215598"/>
    </source>
</evidence>
<feature type="compositionally biased region" description="Basic residues" evidence="1">
    <location>
        <begin position="131"/>
        <end position="143"/>
    </location>
</feature>
<comment type="caution">
    <text evidence="2">The sequence shown here is derived from an EMBL/GenBank/DDBJ whole genome shotgun (WGS) entry which is preliminary data.</text>
</comment>
<dbReference type="AlphaFoldDB" id="A0AAD7HB09"/>
<evidence type="ECO:0000313" key="2">
    <source>
        <dbReference type="EMBL" id="KAJ7715985.1"/>
    </source>
</evidence>
<protein>
    <submittedName>
        <fullName evidence="2">Uncharacterized protein</fullName>
    </submittedName>
</protein>
<accession>A0AAD7HB09</accession>
<proteinExistence type="predicted"/>
<reference evidence="2" key="1">
    <citation type="submission" date="2023-03" db="EMBL/GenBank/DDBJ databases">
        <title>Massive genome expansion in bonnet fungi (Mycena s.s.) driven by repeated elements and novel gene families across ecological guilds.</title>
        <authorList>
            <consortium name="Lawrence Berkeley National Laboratory"/>
            <person name="Harder C.B."/>
            <person name="Miyauchi S."/>
            <person name="Viragh M."/>
            <person name="Kuo A."/>
            <person name="Thoen E."/>
            <person name="Andreopoulos B."/>
            <person name="Lu D."/>
            <person name="Skrede I."/>
            <person name="Drula E."/>
            <person name="Henrissat B."/>
            <person name="Morin E."/>
            <person name="Kohler A."/>
            <person name="Barry K."/>
            <person name="LaButti K."/>
            <person name="Morin E."/>
            <person name="Salamov A."/>
            <person name="Lipzen A."/>
            <person name="Mereny Z."/>
            <person name="Hegedus B."/>
            <person name="Baldrian P."/>
            <person name="Stursova M."/>
            <person name="Weitz H."/>
            <person name="Taylor A."/>
            <person name="Grigoriev I.V."/>
            <person name="Nagy L.G."/>
            <person name="Martin F."/>
            <person name="Kauserud H."/>
        </authorList>
    </citation>
    <scope>NUCLEOTIDE SEQUENCE</scope>
    <source>
        <strain evidence="2">CBHHK182m</strain>
    </source>
</reference>
<feature type="compositionally biased region" description="Pro residues" evidence="1">
    <location>
        <begin position="144"/>
        <end position="153"/>
    </location>
</feature>
<gene>
    <name evidence="2" type="ORF">B0H16DRAFT_1477061</name>
</gene>
<feature type="region of interest" description="Disordered" evidence="1">
    <location>
        <begin position="121"/>
        <end position="169"/>
    </location>
</feature>
<organism evidence="2 3">
    <name type="scientific">Mycena metata</name>
    <dbReference type="NCBI Taxonomy" id="1033252"/>
    <lineage>
        <taxon>Eukaryota</taxon>
        <taxon>Fungi</taxon>
        <taxon>Dikarya</taxon>
        <taxon>Basidiomycota</taxon>
        <taxon>Agaricomycotina</taxon>
        <taxon>Agaricomycetes</taxon>
        <taxon>Agaricomycetidae</taxon>
        <taxon>Agaricales</taxon>
        <taxon>Marasmiineae</taxon>
        <taxon>Mycenaceae</taxon>
        <taxon>Mycena</taxon>
    </lineage>
</organism>
<name>A0AAD7HB09_9AGAR</name>